<dbReference type="Proteomes" id="UP000223913">
    <property type="component" value="Unassembled WGS sequence"/>
</dbReference>
<keyword evidence="1" id="KW-0175">Coiled coil</keyword>
<keyword evidence="3" id="KW-1185">Reference proteome</keyword>
<dbReference type="RefSeq" id="WP_099150362.1">
    <property type="nucleotide sequence ID" value="NZ_PDUD01000018.1"/>
</dbReference>
<proteinExistence type="predicted"/>
<reference evidence="2 3" key="1">
    <citation type="submission" date="2017-10" db="EMBL/GenBank/DDBJ databases">
        <title>The draft genome sequence of Lewinella nigricans NBRC 102662.</title>
        <authorList>
            <person name="Wang K."/>
        </authorList>
    </citation>
    <scope>NUCLEOTIDE SEQUENCE [LARGE SCALE GENOMIC DNA]</scope>
    <source>
        <strain evidence="2 3">NBRC 102662</strain>
    </source>
</reference>
<dbReference type="OrthoDB" id="1467402at2"/>
<accession>A0A2D0NDW6</accession>
<dbReference type="AlphaFoldDB" id="A0A2D0NDW6"/>
<feature type="coiled-coil region" evidence="1">
    <location>
        <begin position="158"/>
        <end position="213"/>
    </location>
</feature>
<evidence type="ECO:0000256" key="1">
    <source>
        <dbReference type="SAM" id="Coils"/>
    </source>
</evidence>
<dbReference type="EMBL" id="PDUD01000018">
    <property type="protein sequence ID" value="PHN06379.1"/>
    <property type="molecule type" value="Genomic_DNA"/>
</dbReference>
<organism evidence="2 3">
    <name type="scientific">Flavilitoribacter nigricans (strain ATCC 23147 / DSM 23189 / NBRC 102662 / NCIMB 1420 / SS-2)</name>
    <name type="common">Lewinella nigricans</name>
    <dbReference type="NCBI Taxonomy" id="1122177"/>
    <lineage>
        <taxon>Bacteria</taxon>
        <taxon>Pseudomonadati</taxon>
        <taxon>Bacteroidota</taxon>
        <taxon>Saprospiria</taxon>
        <taxon>Saprospirales</taxon>
        <taxon>Lewinellaceae</taxon>
        <taxon>Flavilitoribacter</taxon>
    </lineage>
</organism>
<sequence>MPYRIQNLLLTTICLIVFSTFQLSAQTLLIEEGTLMHNDEPRACIRVQMDPLPKEVKKAWHDYLDDNYDIDLKGIGFLSNKDMLKAEGVNFPEITDKGINLYTRVVEQGNLTEMCVFASLGHDIYLNANDYPVEFQRLQNTVEAFIGSYLPNHYQNLVKETEEELEDLIDRRKNLSDDISDNLDKITKLEKENREKNRELTTVEEQIRNMTSILDARRDKLQQIDRRLINQRLR</sequence>
<name>A0A2D0NDW6_FLAN2</name>
<gene>
    <name evidence="2" type="ORF">CRP01_12480</name>
</gene>
<evidence type="ECO:0000313" key="3">
    <source>
        <dbReference type="Proteomes" id="UP000223913"/>
    </source>
</evidence>
<protein>
    <submittedName>
        <fullName evidence="2">Uncharacterized protein</fullName>
    </submittedName>
</protein>
<comment type="caution">
    <text evidence="2">The sequence shown here is derived from an EMBL/GenBank/DDBJ whole genome shotgun (WGS) entry which is preliminary data.</text>
</comment>
<evidence type="ECO:0000313" key="2">
    <source>
        <dbReference type="EMBL" id="PHN06379.1"/>
    </source>
</evidence>